<keyword evidence="4" id="KW-0560">Oxidoreductase</keyword>
<dbReference type="InterPro" id="IPR036884">
    <property type="entry name" value="2Fe-2S-bd_dom_sf"/>
</dbReference>
<dbReference type="Gene3D" id="1.10.150.120">
    <property type="entry name" value="[2Fe-2S]-binding domain"/>
    <property type="match status" value="1"/>
</dbReference>
<feature type="domain" description="FAD-binding PCMH-type" evidence="7">
    <location>
        <begin position="196"/>
        <end position="369"/>
    </location>
</feature>
<dbReference type="RefSeq" id="WP_094306274.1">
    <property type="nucleotide sequence ID" value="NZ_NOWT01000033.1"/>
</dbReference>
<evidence type="ECO:0000313" key="9">
    <source>
        <dbReference type="Proteomes" id="UP000215367"/>
    </source>
</evidence>
<dbReference type="PIRSF" id="PIRSF036557">
    <property type="entry name" value="XdhA_RC"/>
    <property type="match status" value="1"/>
</dbReference>
<dbReference type="SMART" id="SM01092">
    <property type="entry name" value="CO_deh_flav_C"/>
    <property type="match status" value="1"/>
</dbReference>
<dbReference type="SUPFAM" id="SSF47741">
    <property type="entry name" value="CO dehydrogenase ISP C-domain like"/>
    <property type="match status" value="1"/>
</dbReference>
<gene>
    <name evidence="8" type="primary">xdhA</name>
    <name evidence="8" type="ORF">CHT98_25755</name>
</gene>
<dbReference type="SUPFAM" id="SSF54292">
    <property type="entry name" value="2Fe-2S ferredoxin-like"/>
    <property type="match status" value="1"/>
</dbReference>
<dbReference type="NCBIfam" id="TIGR02963">
    <property type="entry name" value="xanthine_xdhA"/>
    <property type="match status" value="1"/>
</dbReference>
<keyword evidence="3" id="KW-0274">FAD</keyword>
<dbReference type="InterPro" id="IPR005107">
    <property type="entry name" value="CO_DH_flav_C"/>
</dbReference>
<feature type="domain" description="2Fe-2S ferredoxin-type" evidence="6">
    <location>
        <begin position="3"/>
        <end position="88"/>
    </location>
</feature>
<dbReference type="SUPFAM" id="SSF56176">
    <property type="entry name" value="FAD-binding/transporter-associated domain-like"/>
    <property type="match status" value="1"/>
</dbReference>
<evidence type="ECO:0000259" key="6">
    <source>
        <dbReference type="PROSITE" id="PS51085"/>
    </source>
</evidence>
<evidence type="ECO:0000256" key="4">
    <source>
        <dbReference type="ARBA" id="ARBA00023002"/>
    </source>
</evidence>
<dbReference type="Gene3D" id="3.30.43.10">
    <property type="entry name" value="Uridine Diphospho-n-acetylenolpyruvylglucosamine Reductase, domain 2"/>
    <property type="match status" value="1"/>
</dbReference>
<dbReference type="InterPro" id="IPR036683">
    <property type="entry name" value="CO_DH_flav_C_dom_sf"/>
</dbReference>
<keyword evidence="5" id="KW-0408">Iron</keyword>
<dbReference type="Gene3D" id="3.30.465.10">
    <property type="match status" value="1"/>
</dbReference>
<dbReference type="PANTHER" id="PTHR45444">
    <property type="entry name" value="XANTHINE DEHYDROGENASE"/>
    <property type="match status" value="1"/>
</dbReference>
<dbReference type="PROSITE" id="PS00197">
    <property type="entry name" value="2FE2S_FER_1"/>
    <property type="match status" value="1"/>
</dbReference>
<dbReference type="Pfam" id="PF01799">
    <property type="entry name" value="Fer2_2"/>
    <property type="match status" value="1"/>
</dbReference>
<dbReference type="PROSITE" id="PS51387">
    <property type="entry name" value="FAD_PCMH"/>
    <property type="match status" value="1"/>
</dbReference>
<dbReference type="Proteomes" id="UP000215367">
    <property type="component" value="Unassembled WGS sequence"/>
</dbReference>
<evidence type="ECO:0000313" key="8">
    <source>
        <dbReference type="EMBL" id="OYD81457.1"/>
    </source>
</evidence>
<dbReference type="GO" id="GO:0004854">
    <property type="term" value="F:xanthine dehydrogenase activity"/>
    <property type="evidence" value="ECO:0007669"/>
    <property type="project" value="InterPro"/>
</dbReference>
<keyword evidence="2" id="KW-0479">Metal-binding</keyword>
<dbReference type="InterPro" id="IPR016169">
    <property type="entry name" value="FAD-bd_PCMH_sub2"/>
</dbReference>
<dbReference type="GO" id="GO:0005506">
    <property type="term" value="F:iron ion binding"/>
    <property type="evidence" value="ECO:0007669"/>
    <property type="project" value="InterPro"/>
</dbReference>
<accession>A0A235H7I7</accession>
<dbReference type="GO" id="GO:0071949">
    <property type="term" value="F:FAD binding"/>
    <property type="evidence" value="ECO:0007669"/>
    <property type="project" value="InterPro"/>
</dbReference>
<evidence type="ECO:0000256" key="1">
    <source>
        <dbReference type="ARBA" id="ARBA00022630"/>
    </source>
</evidence>
<organism evidence="8 9">
    <name type="scientific">Azospirillum brasilense</name>
    <dbReference type="NCBI Taxonomy" id="192"/>
    <lineage>
        <taxon>Bacteria</taxon>
        <taxon>Pseudomonadati</taxon>
        <taxon>Pseudomonadota</taxon>
        <taxon>Alphaproteobacteria</taxon>
        <taxon>Rhodospirillales</taxon>
        <taxon>Azospirillaceae</taxon>
        <taxon>Azospirillum</taxon>
    </lineage>
</organism>
<dbReference type="InterPro" id="IPR002888">
    <property type="entry name" value="2Fe-2S-bd"/>
</dbReference>
<keyword evidence="1" id="KW-0285">Flavoprotein</keyword>
<dbReference type="InterPro" id="IPR016208">
    <property type="entry name" value="Ald_Oxase/xanthine_DH-like"/>
</dbReference>
<dbReference type="PROSITE" id="PS51085">
    <property type="entry name" value="2FE2S_FER_2"/>
    <property type="match status" value="1"/>
</dbReference>
<dbReference type="Pfam" id="PF00111">
    <property type="entry name" value="Fer2"/>
    <property type="match status" value="1"/>
</dbReference>
<sequence>MTGSVRFVLGGRVVEVRDADPTTTVLNWLRANGRPGSKEGCAEGDCGACTVVLGDLTPDGRLLYRAVNACILFLPMIDGKLLLTVEDLASEDGDLHPVQAAMVDKHASQCGFCTPGFVMALFALHHQGRATDGSGLTDGAIHDALAGNLCRCTGYRPIIDAARTMMAERAEDRFDRAEEGIATVLRSIRRDGPLTVTHGAASFHAPRSVDELATLFAAHPNATLVAGATDVGLWVTKQGRSLPTLIHLAQVRELRRIDEGADALEVGAAATYTDLLPVLERRIPELAALVTRIGAAQVRNSGTLGGNVANGSPIGDSMPALLALGASLVLNRGGVRRELPLDRFYHGYRKNDLKPGEFVERIRIPLPREGQRFATWKVSKRRDQDISAVCAAFLVTLDGEGQVAELRAGYGGMAATPARAPALEAALVGQPWTADAVAAAMPALDRDFRPMTDMRASDRYRALVAKNLLMRFLLHTTGGELPSLEAVHG</sequence>
<dbReference type="InterPro" id="IPR006058">
    <property type="entry name" value="2Fe2S_fd_BS"/>
</dbReference>
<reference evidence="8 9" key="1">
    <citation type="submission" date="2017-07" db="EMBL/GenBank/DDBJ databases">
        <title>Whole genome sequence of Azospirillum brasilense 2A1, a potential biofertilizer strain.</title>
        <authorList>
            <person name="Fontana C.A."/>
            <person name="Toffoli L.M."/>
            <person name="Salazar S.M."/>
            <person name="Puglisi E."/>
            <person name="Pedraza R."/>
            <person name="Bassi D."/>
            <person name="Cocconcelli P.S."/>
        </authorList>
    </citation>
    <scope>NUCLEOTIDE SEQUENCE [LARGE SCALE GENOMIC DNA]</scope>
    <source>
        <strain evidence="8 9">2A1</strain>
    </source>
</reference>
<dbReference type="Gene3D" id="3.10.20.30">
    <property type="match status" value="1"/>
</dbReference>
<dbReference type="InterPro" id="IPR012175">
    <property type="entry name" value="Xanth_DH_ssu_bac"/>
</dbReference>
<dbReference type="InterPro" id="IPR001041">
    <property type="entry name" value="2Fe-2S_ferredoxin-type"/>
</dbReference>
<dbReference type="GO" id="GO:0051537">
    <property type="term" value="F:2 iron, 2 sulfur cluster binding"/>
    <property type="evidence" value="ECO:0007669"/>
    <property type="project" value="InterPro"/>
</dbReference>
<dbReference type="InterPro" id="IPR016166">
    <property type="entry name" value="FAD-bd_PCMH"/>
</dbReference>
<dbReference type="InterPro" id="IPR002346">
    <property type="entry name" value="Mopterin_DH_FAD-bd"/>
</dbReference>
<dbReference type="InterPro" id="IPR016167">
    <property type="entry name" value="FAD-bd_PCMH_sub1"/>
</dbReference>
<evidence type="ECO:0000256" key="5">
    <source>
        <dbReference type="ARBA" id="ARBA00023004"/>
    </source>
</evidence>
<proteinExistence type="predicted"/>
<comment type="caution">
    <text evidence="8">The sequence shown here is derived from an EMBL/GenBank/DDBJ whole genome shotgun (WGS) entry which is preliminary data.</text>
</comment>
<evidence type="ECO:0000259" key="7">
    <source>
        <dbReference type="PROSITE" id="PS51387"/>
    </source>
</evidence>
<evidence type="ECO:0000256" key="3">
    <source>
        <dbReference type="ARBA" id="ARBA00022827"/>
    </source>
</evidence>
<dbReference type="Pfam" id="PF00941">
    <property type="entry name" value="FAD_binding_5"/>
    <property type="match status" value="1"/>
</dbReference>
<dbReference type="Gene3D" id="3.30.390.50">
    <property type="entry name" value="CO dehydrogenase flavoprotein, C-terminal domain"/>
    <property type="match status" value="1"/>
</dbReference>
<dbReference type="InterPro" id="IPR036318">
    <property type="entry name" value="FAD-bd_PCMH-like_sf"/>
</dbReference>
<dbReference type="InterPro" id="IPR014307">
    <property type="entry name" value="Xanthine_DH_ssu"/>
</dbReference>
<dbReference type="Pfam" id="PF03450">
    <property type="entry name" value="CO_deh_flav_C"/>
    <property type="match status" value="1"/>
</dbReference>
<dbReference type="PANTHER" id="PTHR45444:SF3">
    <property type="entry name" value="XANTHINE DEHYDROGENASE"/>
    <property type="match status" value="1"/>
</dbReference>
<dbReference type="AlphaFoldDB" id="A0A235H7I7"/>
<dbReference type="EMBL" id="NOWT01000033">
    <property type="protein sequence ID" value="OYD81457.1"/>
    <property type="molecule type" value="Genomic_DNA"/>
</dbReference>
<evidence type="ECO:0000256" key="2">
    <source>
        <dbReference type="ARBA" id="ARBA00022723"/>
    </source>
</evidence>
<dbReference type="InterPro" id="IPR036010">
    <property type="entry name" value="2Fe-2S_ferredoxin-like_sf"/>
</dbReference>
<protein>
    <submittedName>
        <fullName evidence="8">Xanthine dehydrogenase small subunit</fullName>
    </submittedName>
</protein>
<dbReference type="SUPFAM" id="SSF55447">
    <property type="entry name" value="CO dehydrogenase flavoprotein C-terminal domain-like"/>
    <property type="match status" value="1"/>
</dbReference>
<dbReference type="CDD" id="cd00207">
    <property type="entry name" value="fer2"/>
    <property type="match status" value="1"/>
</dbReference>
<dbReference type="InterPro" id="IPR012675">
    <property type="entry name" value="Beta-grasp_dom_sf"/>
</dbReference>
<name>A0A235H7I7_AZOBR</name>